<sequence length="84" mass="8883">MNRFLYFLYGLLLSTDVSALIRLALALFPTIFGVGRTSLGVTTPKDVDGRPTAKAGGNLSEDSDVEVVLANGGLDLVHQANFGD</sequence>
<evidence type="ECO:0000313" key="1">
    <source>
        <dbReference type="EMBL" id="KAK9884904.1"/>
    </source>
</evidence>
<evidence type="ECO:0000313" key="2">
    <source>
        <dbReference type="Proteomes" id="UP001431783"/>
    </source>
</evidence>
<proteinExistence type="predicted"/>
<organism evidence="1 2">
    <name type="scientific">Henosepilachna vigintioctopunctata</name>
    <dbReference type="NCBI Taxonomy" id="420089"/>
    <lineage>
        <taxon>Eukaryota</taxon>
        <taxon>Metazoa</taxon>
        <taxon>Ecdysozoa</taxon>
        <taxon>Arthropoda</taxon>
        <taxon>Hexapoda</taxon>
        <taxon>Insecta</taxon>
        <taxon>Pterygota</taxon>
        <taxon>Neoptera</taxon>
        <taxon>Endopterygota</taxon>
        <taxon>Coleoptera</taxon>
        <taxon>Polyphaga</taxon>
        <taxon>Cucujiformia</taxon>
        <taxon>Coccinelloidea</taxon>
        <taxon>Coccinellidae</taxon>
        <taxon>Epilachninae</taxon>
        <taxon>Epilachnini</taxon>
        <taxon>Henosepilachna</taxon>
    </lineage>
</organism>
<accession>A0AAW1UVJ3</accession>
<gene>
    <name evidence="1" type="ORF">WA026_009144</name>
</gene>
<keyword evidence="2" id="KW-1185">Reference proteome</keyword>
<dbReference type="AlphaFoldDB" id="A0AAW1UVJ3"/>
<dbReference type="EMBL" id="JARQZJ010000094">
    <property type="protein sequence ID" value="KAK9884904.1"/>
    <property type="molecule type" value="Genomic_DNA"/>
</dbReference>
<comment type="caution">
    <text evidence="1">The sequence shown here is derived from an EMBL/GenBank/DDBJ whole genome shotgun (WGS) entry which is preliminary data.</text>
</comment>
<protein>
    <submittedName>
        <fullName evidence="1">Uncharacterized protein</fullName>
    </submittedName>
</protein>
<reference evidence="1 2" key="1">
    <citation type="submission" date="2023-03" db="EMBL/GenBank/DDBJ databases">
        <title>Genome insight into feeding habits of ladybird beetles.</title>
        <authorList>
            <person name="Li H.-S."/>
            <person name="Huang Y.-H."/>
            <person name="Pang H."/>
        </authorList>
    </citation>
    <scope>NUCLEOTIDE SEQUENCE [LARGE SCALE GENOMIC DNA]</scope>
    <source>
        <strain evidence="1">SYSU_2023b</strain>
        <tissue evidence="1">Whole body</tissue>
    </source>
</reference>
<dbReference type="Proteomes" id="UP001431783">
    <property type="component" value="Unassembled WGS sequence"/>
</dbReference>
<name>A0AAW1UVJ3_9CUCU</name>